<name>A0ABX7MRE8_9GAMM</name>
<reference evidence="2 3" key="1">
    <citation type="submission" date="2021-03" db="EMBL/GenBank/DDBJ databases">
        <title>Genome sequencing of Marinobacter sp. LPB0319.</title>
        <authorList>
            <person name="Kim J."/>
        </authorList>
    </citation>
    <scope>NUCLEOTIDE SEQUENCE [LARGE SCALE GENOMIC DNA]</scope>
    <source>
        <strain evidence="2 3">LPB0319</strain>
    </source>
</reference>
<sequence length="62" mass="6701">MSVTLRTCLIPALMILFVPWASAADSSAGYGSGPTEKDHVGEKEYSAYLNIGYPQSVFWGDT</sequence>
<gene>
    <name evidence="2" type="ORF">LPB19_00450</name>
</gene>
<evidence type="ECO:0000313" key="2">
    <source>
        <dbReference type="EMBL" id="QSP94932.1"/>
    </source>
</evidence>
<evidence type="ECO:0000256" key="1">
    <source>
        <dbReference type="SAM" id="SignalP"/>
    </source>
</evidence>
<protein>
    <recommendedName>
        <fullName evidence="4">MipA/OmpV family protein</fullName>
    </recommendedName>
</protein>
<organism evidence="2 3">
    <name type="scientific">Marinobacter salinisoli</name>
    <dbReference type="NCBI Taxonomy" id="2769486"/>
    <lineage>
        <taxon>Bacteria</taxon>
        <taxon>Pseudomonadati</taxon>
        <taxon>Pseudomonadota</taxon>
        <taxon>Gammaproteobacteria</taxon>
        <taxon>Pseudomonadales</taxon>
        <taxon>Marinobacteraceae</taxon>
        <taxon>Marinobacter</taxon>
    </lineage>
</organism>
<proteinExistence type="predicted"/>
<keyword evidence="1" id="KW-0732">Signal</keyword>
<dbReference type="Proteomes" id="UP000663555">
    <property type="component" value="Chromosome"/>
</dbReference>
<feature type="signal peptide" evidence="1">
    <location>
        <begin position="1"/>
        <end position="23"/>
    </location>
</feature>
<evidence type="ECO:0008006" key="4">
    <source>
        <dbReference type="Google" id="ProtNLM"/>
    </source>
</evidence>
<evidence type="ECO:0000313" key="3">
    <source>
        <dbReference type="Proteomes" id="UP000663555"/>
    </source>
</evidence>
<dbReference type="EMBL" id="CP071247">
    <property type="protein sequence ID" value="QSP94932.1"/>
    <property type="molecule type" value="Genomic_DNA"/>
</dbReference>
<keyword evidence="3" id="KW-1185">Reference proteome</keyword>
<accession>A0ABX7MRE8</accession>
<feature type="chain" id="PRO_5046444734" description="MipA/OmpV family protein" evidence="1">
    <location>
        <begin position="24"/>
        <end position="62"/>
    </location>
</feature>
<dbReference type="RefSeq" id="WP_206644139.1">
    <property type="nucleotide sequence ID" value="NZ_CP071247.1"/>
</dbReference>